<dbReference type="EMBL" id="UFTD01000001">
    <property type="protein sequence ID" value="SSZ39145.1"/>
    <property type="molecule type" value="Genomic_DNA"/>
</dbReference>
<organism evidence="1 2">
    <name type="scientific">Bartonella grahamii</name>
    <dbReference type="NCBI Taxonomy" id="33045"/>
    <lineage>
        <taxon>Bacteria</taxon>
        <taxon>Pseudomonadati</taxon>
        <taxon>Pseudomonadota</taxon>
        <taxon>Alphaproteobacteria</taxon>
        <taxon>Hyphomicrobiales</taxon>
        <taxon>Bartonellaceae</taxon>
        <taxon>Bartonella</taxon>
    </lineage>
</organism>
<accession>A0A336NAN0</accession>
<evidence type="ECO:0000313" key="1">
    <source>
        <dbReference type="EMBL" id="SSZ39145.1"/>
    </source>
</evidence>
<proteinExistence type="predicted"/>
<sequence>MRYCTGYRNLNLLKVALLLHQISPETVLIVKYCCNLNRDQTKPAPQQCTPRNQIIKKLRERAGNSNDIVSSQILVISPRAKTVSDSFFNAAQVHTTLTKRQSGLLKLVWFPHKMRPLAAIFPTVLSKCTFWLSRTSYKGSNISLIETLCLMIDFAIKIANRARRT</sequence>
<protein>
    <submittedName>
        <fullName evidence="1">Uncharacterized protein</fullName>
    </submittedName>
</protein>
<evidence type="ECO:0000313" key="2">
    <source>
        <dbReference type="Proteomes" id="UP000253846"/>
    </source>
</evidence>
<dbReference type="Proteomes" id="UP000253846">
    <property type="component" value="Unassembled WGS sequence"/>
</dbReference>
<gene>
    <name evidence="1" type="ORF">NCTC12860_00341</name>
</gene>
<reference evidence="1 2" key="1">
    <citation type="submission" date="2018-06" db="EMBL/GenBank/DDBJ databases">
        <authorList>
            <consortium name="Pathogen Informatics"/>
            <person name="Doyle S."/>
        </authorList>
    </citation>
    <scope>NUCLEOTIDE SEQUENCE [LARGE SCALE GENOMIC DNA]</scope>
    <source>
        <strain evidence="1 2">NCTC12860</strain>
    </source>
</reference>
<name>A0A336NAN0_BARGR</name>
<dbReference type="AlphaFoldDB" id="A0A336NAN0"/>